<evidence type="ECO:0000256" key="5">
    <source>
        <dbReference type="ARBA" id="ARBA00022723"/>
    </source>
</evidence>
<name>A0A1M5BE91_9GAMM</name>
<dbReference type="InterPro" id="IPR022629">
    <property type="entry name" value="S-AdoMet_synt_central"/>
</dbReference>
<dbReference type="EMBL" id="FQUJ01000011">
    <property type="protein sequence ID" value="SHF40482.1"/>
    <property type="molecule type" value="Genomic_DNA"/>
</dbReference>
<dbReference type="InterPro" id="IPR022636">
    <property type="entry name" value="S-AdoMet_synthetase_sfam"/>
</dbReference>
<evidence type="ECO:0000256" key="9">
    <source>
        <dbReference type="ARBA" id="ARBA00022958"/>
    </source>
</evidence>
<protein>
    <recommendedName>
        <fullName evidence="10">S-adenosylmethionine synthase</fullName>
        <shortName evidence="10">AdoMet synthase</shortName>
        <ecNumber evidence="10">2.5.1.6</ecNumber>
    </recommendedName>
    <alternativeName>
        <fullName evidence="10">MAT</fullName>
    </alternativeName>
    <alternativeName>
        <fullName evidence="10">Methionine adenosyltransferase</fullName>
    </alternativeName>
</protein>
<dbReference type="NCBIfam" id="TIGR01034">
    <property type="entry name" value="metK"/>
    <property type="match status" value="1"/>
</dbReference>
<dbReference type="PROSITE" id="PS00376">
    <property type="entry name" value="ADOMET_SYNTHASE_1"/>
    <property type="match status" value="1"/>
</dbReference>
<dbReference type="AlphaFoldDB" id="A0A1M5BE91"/>
<feature type="binding site" description="in other chain" evidence="10">
    <location>
        <position position="16"/>
    </location>
    <ligand>
        <name>ATP</name>
        <dbReference type="ChEBI" id="CHEBI:30616"/>
        <note>ligand shared between two neighboring subunits</note>
    </ligand>
</feature>
<feature type="binding site" evidence="10">
    <location>
        <position position="264"/>
    </location>
    <ligand>
        <name>ATP</name>
        <dbReference type="ChEBI" id="CHEBI:30616"/>
        <note>ligand shared between two neighboring subunits</note>
    </ligand>
</feature>
<comment type="pathway">
    <text evidence="1 10">Amino-acid biosynthesis; S-adenosyl-L-methionine biosynthesis; S-adenosyl-L-methionine from L-methionine: step 1/1.</text>
</comment>
<keyword evidence="3 10" id="KW-0554">One-carbon metabolism</keyword>
<comment type="function">
    <text evidence="10">Catalyzes the formation of S-adenosylmethionine (AdoMet) from methionine and ATP. The overall synthetic reaction is composed of two sequential steps, AdoMet formation and the subsequent tripolyphosphate hydrolysis which occurs prior to release of AdoMet from the enzyme.</text>
</comment>
<proteinExistence type="inferred from homology"/>
<keyword evidence="8 10" id="KW-0460">Magnesium</keyword>
<feature type="binding site" description="in other chain" evidence="10">
    <location>
        <position position="272"/>
    </location>
    <ligand>
        <name>L-methionine</name>
        <dbReference type="ChEBI" id="CHEBI:57844"/>
        <note>ligand shared between two neighboring subunits</note>
    </ligand>
</feature>
<dbReference type="InterPro" id="IPR002133">
    <property type="entry name" value="S-AdoMet_synthetase"/>
</dbReference>
<feature type="binding site" evidence="10">
    <location>
        <position position="18"/>
    </location>
    <ligand>
        <name>Mg(2+)</name>
        <dbReference type="ChEBI" id="CHEBI:18420"/>
    </ligand>
</feature>
<feature type="binding site" evidence="10">
    <location>
        <position position="241"/>
    </location>
    <ligand>
        <name>L-methionine</name>
        <dbReference type="ChEBI" id="CHEBI:57844"/>
        <note>ligand shared between two neighboring subunits</note>
    </ligand>
</feature>
<dbReference type="InterPro" id="IPR022631">
    <property type="entry name" value="ADOMET_SYNTHASE_CS"/>
</dbReference>
<keyword evidence="17" id="KW-1185">Reference proteome</keyword>
<dbReference type="EC" id="2.5.1.6" evidence="10"/>
<dbReference type="GO" id="GO:0005737">
    <property type="term" value="C:cytoplasm"/>
    <property type="evidence" value="ECO:0007669"/>
    <property type="project" value="UniProtKB-SubCell"/>
</dbReference>
<dbReference type="Proteomes" id="UP000184346">
    <property type="component" value="Unassembled WGS sequence"/>
</dbReference>
<evidence type="ECO:0000256" key="12">
    <source>
        <dbReference type="RuleBase" id="RU004462"/>
    </source>
</evidence>
<evidence type="ECO:0000256" key="2">
    <source>
        <dbReference type="ARBA" id="ARBA00009685"/>
    </source>
</evidence>
<evidence type="ECO:0000256" key="3">
    <source>
        <dbReference type="ARBA" id="ARBA00022563"/>
    </source>
</evidence>
<feature type="binding site" evidence="10">
    <location>
        <position position="44"/>
    </location>
    <ligand>
        <name>K(+)</name>
        <dbReference type="ChEBI" id="CHEBI:29103"/>
    </ligand>
</feature>
<evidence type="ECO:0000256" key="10">
    <source>
        <dbReference type="HAMAP-Rule" id="MF_00086"/>
    </source>
</evidence>
<dbReference type="RefSeq" id="WP_072823413.1">
    <property type="nucleotide sequence ID" value="NZ_FQUJ01000011.1"/>
</dbReference>
<dbReference type="STRING" id="1121942.SAMN02745148_02531"/>
<dbReference type="InterPro" id="IPR022630">
    <property type="entry name" value="S-AdoMet_synt_C"/>
</dbReference>
<feature type="binding site" description="in other chain" evidence="10">
    <location>
        <begin position="165"/>
        <end position="167"/>
    </location>
    <ligand>
        <name>ATP</name>
        <dbReference type="ChEBI" id="CHEBI:30616"/>
        <note>ligand shared between two neighboring subunits</note>
    </ligand>
</feature>
<sequence length="406" mass="44532">MSEYSLFTSESVSEGHPDKIADQISDAVLDAIIARDKQARVACETLVKTGVAIVAGEISTSAWVDLEELVREVILNIGYDSSDVGFDGETCGVLNLIGKQSVDIAQGVDRSKPEDQGAGDQGLMFGYATNETDSYMPAPIHYAHRLVERQAELRKSGMLPWLRPDAKSQVTFRYGDDGKPQAVEAVVLSTQHDPEIAQEDLRKMVKREIIEQVLPAEWLTDKTQFHINPTGKFVIGGPVGDCGLTGRKIIVDTYGGMARHGGGAFSGKDPSKVDRSAAYAGRYVAKNLVAAGLAERCEIQVSYAIGVSEPTSVAINTFGTGKISDTKIAELVREHFDLRPYAISRMLDLQHPMYRLTAAYGHFGREPFEHSYSWQDVHGETQTETFTAFPWEKLDKVEALRTAVDS</sequence>
<evidence type="ECO:0000259" key="14">
    <source>
        <dbReference type="Pfam" id="PF02772"/>
    </source>
</evidence>
<dbReference type="CDD" id="cd18079">
    <property type="entry name" value="S-AdoMet_synt"/>
    <property type="match status" value="1"/>
</dbReference>
<keyword evidence="9 10" id="KW-0630">Potassium</keyword>
<feature type="binding site" description="in other chain" evidence="10">
    <location>
        <position position="57"/>
    </location>
    <ligand>
        <name>L-methionine</name>
        <dbReference type="ChEBI" id="CHEBI:57844"/>
        <note>ligand shared between two neighboring subunits</note>
    </ligand>
</feature>
<dbReference type="SUPFAM" id="SSF55973">
    <property type="entry name" value="S-adenosylmethionine synthetase"/>
    <property type="match status" value="3"/>
</dbReference>
<dbReference type="GO" id="GO:0006556">
    <property type="term" value="P:S-adenosylmethionine biosynthetic process"/>
    <property type="evidence" value="ECO:0007669"/>
    <property type="project" value="UniProtKB-UniRule"/>
</dbReference>
<comment type="subunit">
    <text evidence="10">Homotetramer; dimer of dimers.</text>
</comment>
<evidence type="ECO:0000256" key="8">
    <source>
        <dbReference type="ARBA" id="ARBA00022842"/>
    </source>
</evidence>
<dbReference type="InterPro" id="IPR022628">
    <property type="entry name" value="S-AdoMet_synt_N"/>
</dbReference>
<dbReference type="Pfam" id="PF02772">
    <property type="entry name" value="S-AdoMet_synt_M"/>
    <property type="match status" value="1"/>
</dbReference>
<feature type="binding site" description="in other chain" evidence="10">
    <location>
        <begin position="247"/>
        <end position="248"/>
    </location>
    <ligand>
        <name>ATP</name>
        <dbReference type="ChEBI" id="CHEBI:30616"/>
        <note>ligand shared between two neighboring subunits</note>
    </ligand>
</feature>
<keyword evidence="10" id="KW-0963">Cytoplasm</keyword>
<feature type="binding site" evidence="10">
    <location>
        <position position="268"/>
    </location>
    <ligand>
        <name>ATP</name>
        <dbReference type="ChEBI" id="CHEBI:30616"/>
        <note>ligand shared between two neighboring subunits</note>
    </ligand>
</feature>
<comment type="subcellular location">
    <subcellularLocation>
        <location evidence="10 11">Cytoplasm</location>
    </subcellularLocation>
</comment>
<feature type="domain" description="S-adenosylmethionine synthetase central" evidence="14">
    <location>
        <begin position="115"/>
        <end position="233"/>
    </location>
</feature>
<keyword evidence="4 10" id="KW-0808">Transferase</keyword>
<comment type="catalytic activity">
    <reaction evidence="10">
        <text>L-methionine + ATP + H2O = S-adenosyl-L-methionine + phosphate + diphosphate</text>
        <dbReference type="Rhea" id="RHEA:21080"/>
        <dbReference type="ChEBI" id="CHEBI:15377"/>
        <dbReference type="ChEBI" id="CHEBI:30616"/>
        <dbReference type="ChEBI" id="CHEBI:33019"/>
        <dbReference type="ChEBI" id="CHEBI:43474"/>
        <dbReference type="ChEBI" id="CHEBI:57844"/>
        <dbReference type="ChEBI" id="CHEBI:59789"/>
        <dbReference type="EC" id="2.5.1.6"/>
    </reaction>
</comment>
<dbReference type="Gene3D" id="3.30.300.10">
    <property type="match status" value="3"/>
</dbReference>
<dbReference type="UniPathway" id="UPA00315">
    <property type="reaction ID" value="UER00080"/>
</dbReference>
<accession>A0A1M5BE91</accession>
<evidence type="ECO:0000256" key="1">
    <source>
        <dbReference type="ARBA" id="ARBA00005224"/>
    </source>
</evidence>
<dbReference type="Pfam" id="PF02773">
    <property type="entry name" value="S-AdoMet_synt_C"/>
    <property type="match status" value="1"/>
</dbReference>
<dbReference type="PANTHER" id="PTHR11964">
    <property type="entry name" value="S-ADENOSYLMETHIONINE SYNTHETASE"/>
    <property type="match status" value="1"/>
</dbReference>
<evidence type="ECO:0000259" key="15">
    <source>
        <dbReference type="Pfam" id="PF02773"/>
    </source>
</evidence>
<dbReference type="OrthoDB" id="9801686at2"/>
<evidence type="ECO:0000313" key="17">
    <source>
        <dbReference type="Proteomes" id="UP000184346"/>
    </source>
</evidence>
<feature type="binding site" evidence="10">
    <location>
        <position position="241"/>
    </location>
    <ligand>
        <name>ATP</name>
        <dbReference type="ChEBI" id="CHEBI:30616"/>
        <note>ligand shared between two neighboring subunits</note>
    </ligand>
</feature>
<feature type="domain" description="S-adenosylmethionine synthetase N-terminal" evidence="13">
    <location>
        <begin position="6"/>
        <end position="101"/>
    </location>
</feature>
<evidence type="ECO:0000256" key="11">
    <source>
        <dbReference type="RuleBase" id="RU000542"/>
    </source>
</evidence>
<organism evidence="16 17">
    <name type="scientific">Modicisalibacter ilicicola DSM 19980</name>
    <dbReference type="NCBI Taxonomy" id="1121942"/>
    <lineage>
        <taxon>Bacteria</taxon>
        <taxon>Pseudomonadati</taxon>
        <taxon>Pseudomonadota</taxon>
        <taxon>Gammaproteobacteria</taxon>
        <taxon>Oceanospirillales</taxon>
        <taxon>Halomonadaceae</taxon>
        <taxon>Modicisalibacter</taxon>
    </lineage>
</organism>
<evidence type="ECO:0000313" key="16">
    <source>
        <dbReference type="EMBL" id="SHF40482.1"/>
    </source>
</evidence>
<evidence type="ECO:0000256" key="7">
    <source>
        <dbReference type="ARBA" id="ARBA00022840"/>
    </source>
</evidence>
<dbReference type="PIRSF" id="PIRSF000497">
    <property type="entry name" value="MAT"/>
    <property type="match status" value="1"/>
</dbReference>
<comment type="similarity">
    <text evidence="2 10 12">Belongs to the AdoMet synthase family.</text>
</comment>
<feature type="region of interest" description="Flexible loop" evidence="10">
    <location>
        <begin position="100"/>
        <end position="110"/>
    </location>
</feature>
<evidence type="ECO:0000256" key="4">
    <source>
        <dbReference type="ARBA" id="ARBA00022679"/>
    </source>
</evidence>
<dbReference type="FunFam" id="3.30.300.10:FF:000003">
    <property type="entry name" value="S-adenosylmethionine synthase"/>
    <property type="match status" value="1"/>
</dbReference>
<comment type="cofactor">
    <cofactor evidence="10">
        <name>K(+)</name>
        <dbReference type="ChEBI" id="CHEBI:29103"/>
    </cofactor>
    <text evidence="10">Binds 1 potassium ion per subunit.</text>
</comment>
<keyword evidence="7 10" id="KW-0067">ATP-binding</keyword>
<feature type="binding site" description="in other chain" evidence="10">
    <location>
        <position position="100"/>
    </location>
    <ligand>
        <name>L-methionine</name>
        <dbReference type="ChEBI" id="CHEBI:57844"/>
        <note>ligand shared between two neighboring subunits</note>
    </ligand>
</feature>
<dbReference type="GO" id="GO:0000287">
    <property type="term" value="F:magnesium ion binding"/>
    <property type="evidence" value="ECO:0007669"/>
    <property type="project" value="UniProtKB-UniRule"/>
</dbReference>
<keyword evidence="5 10" id="KW-0479">Metal-binding</keyword>
<gene>
    <name evidence="10" type="primary">metK</name>
    <name evidence="16" type="ORF">SAMN02745148_02531</name>
</gene>
<comment type="cofactor">
    <cofactor evidence="10">
        <name>Mg(2+)</name>
        <dbReference type="ChEBI" id="CHEBI:18420"/>
    </cofactor>
    <text evidence="10">Binds 2 divalent ions per subunit.</text>
</comment>
<keyword evidence="6 10" id="KW-0547">Nucleotide-binding</keyword>
<reference evidence="16 17" key="1">
    <citation type="submission" date="2016-11" db="EMBL/GenBank/DDBJ databases">
        <authorList>
            <person name="Jaros S."/>
            <person name="Januszkiewicz K."/>
            <person name="Wedrychowicz H."/>
        </authorList>
    </citation>
    <scope>NUCLEOTIDE SEQUENCE [LARGE SCALE GENOMIC DNA]</scope>
    <source>
        <strain evidence="16 17">DSM 19980</strain>
    </source>
</reference>
<dbReference type="PROSITE" id="PS00377">
    <property type="entry name" value="ADOMET_SYNTHASE_2"/>
    <property type="match status" value="1"/>
</dbReference>
<evidence type="ECO:0000259" key="13">
    <source>
        <dbReference type="Pfam" id="PF00438"/>
    </source>
</evidence>
<feature type="binding site" description="in other chain" evidence="10">
    <location>
        <begin position="232"/>
        <end position="233"/>
    </location>
    <ligand>
        <name>ATP</name>
        <dbReference type="ChEBI" id="CHEBI:30616"/>
        <note>ligand shared between two neighboring subunits</note>
    </ligand>
</feature>
<dbReference type="GO" id="GO:0006730">
    <property type="term" value="P:one-carbon metabolic process"/>
    <property type="evidence" value="ECO:0007669"/>
    <property type="project" value="UniProtKB-KW"/>
</dbReference>
<dbReference type="GO" id="GO:0004478">
    <property type="term" value="F:methionine adenosyltransferase activity"/>
    <property type="evidence" value="ECO:0007669"/>
    <property type="project" value="UniProtKB-UniRule"/>
</dbReference>
<evidence type="ECO:0000256" key="6">
    <source>
        <dbReference type="ARBA" id="ARBA00022741"/>
    </source>
</evidence>
<feature type="domain" description="S-adenosylmethionine synthetase C-terminal" evidence="15">
    <location>
        <begin position="235"/>
        <end position="369"/>
    </location>
</feature>
<dbReference type="Pfam" id="PF00438">
    <property type="entry name" value="S-AdoMet_synt_N"/>
    <property type="match status" value="1"/>
</dbReference>
<dbReference type="GO" id="GO:0005524">
    <property type="term" value="F:ATP binding"/>
    <property type="evidence" value="ECO:0007669"/>
    <property type="project" value="UniProtKB-UniRule"/>
</dbReference>
<dbReference type="HAMAP" id="MF_00086">
    <property type="entry name" value="S_AdoMet_synth1"/>
    <property type="match status" value="1"/>
</dbReference>